<accession>A0A4Y2N4N4</accession>
<organism evidence="1 2">
    <name type="scientific">Araneus ventricosus</name>
    <name type="common">Orbweaver spider</name>
    <name type="synonym">Epeira ventricosa</name>
    <dbReference type="NCBI Taxonomy" id="182803"/>
    <lineage>
        <taxon>Eukaryota</taxon>
        <taxon>Metazoa</taxon>
        <taxon>Ecdysozoa</taxon>
        <taxon>Arthropoda</taxon>
        <taxon>Chelicerata</taxon>
        <taxon>Arachnida</taxon>
        <taxon>Araneae</taxon>
        <taxon>Araneomorphae</taxon>
        <taxon>Entelegynae</taxon>
        <taxon>Araneoidea</taxon>
        <taxon>Araneidae</taxon>
        <taxon>Araneus</taxon>
    </lineage>
</organism>
<dbReference type="Proteomes" id="UP000499080">
    <property type="component" value="Unassembled WGS sequence"/>
</dbReference>
<evidence type="ECO:0000313" key="1">
    <source>
        <dbReference type="EMBL" id="GBN33147.1"/>
    </source>
</evidence>
<evidence type="ECO:0000313" key="2">
    <source>
        <dbReference type="Proteomes" id="UP000499080"/>
    </source>
</evidence>
<dbReference type="AlphaFoldDB" id="A0A4Y2N4N4"/>
<comment type="caution">
    <text evidence="1">The sequence shown here is derived from an EMBL/GenBank/DDBJ whole genome shotgun (WGS) entry which is preliminary data.</text>
</comment>
<keyword evidence="2" id="KW-1185">Reference proteome</keyword>
<sequence>MDFKNENTLLCGVWPFVRTLVDVPTLYWNQSIQSWTLLLLVKISGPFSPCFPFPATGNGHRPSPDPSDLLDPISLDEFKKCFPRGRSAPGPDLVTIKGLREVPIWDIIKIFNIFLFCRKLHERLCCSRTIFISKRSGYKTVTGKRKPDLVAILNDIAFVIDSQVGKEAVDLKRANQRKISYYRDNEDMIEQIKRQHKVNCVSVIAATLNLGGCWSCKIPQDH</sequence>
<reference evidence="1 2" key="1">
    <citation type="journal article" date="2019" name="Sci. Rep.">
        <title>Orb-weaving spider Araneus ventricosus genome elucidates the spidroin gene catalogue.</title>
        <authorList>
            <person name="Kono N."/>
            <person name="Nakamura H."/>
            <person name="Ohtoshi R."/>
            <person name="Moran D.A.P."/>
            <person name="Shinohara A."/>
            <person name="Yoshida Y."/>
            <person name="Fujiwara M."/>
            <person name="Mori M."/>
            <person name="Tomita M."/>
            <person name="Arakawa K."/>
        </authorList>
    </citation>
    <scope>NUCLEOTIDE SEQUENCE [LARGE SCALE GENOMIC DNA]</scope>
</reference>
<gene>
    <name evidence="1" type="ORF">AVEN_87069_1</name>
</gene>
<proteinExistence type="predicted"/>
<dbReference type="EMBL" id="BGPR01008339">
    <property type="protein sequence ID" value="GBN33147.1"/>
    <property type="molecule type" value="Genomic_DNA"/>
</dbReference>
<protein>
    <submittedName>
        <fullName evidence="1">Uncharacterized protein</fullName>
    </submittedName>
</protein>
<name>A0A4Y2N4N4_ARAVE</name>
<dbReference type="OrthoDB" id="9214535at2759"/>